<dbReference type="InterPro" id="IPR036259">
    <property type="entry name" value="MFS_trans_sf"/>
</dbReference>
<protein>
    <submittedName>
        <fullName evidence="12">Kazal-like domain-containing protein</fullName>
    </submittedName>
</protein>
<evidence type="ECO:0000256" key="5">
    <source>
        <dbReference type="ARBA" id="ARBA00022989"/>
    </source>
</evidence>
<evidence type="ECO:0000256" key="3">
    <source>
        <dbReference type="ARBA" id="ARBA00022475"/>
    </source>
</evidence>
<reference evidence="12" key="1">
    <citation type="submission" date="2017-02" db="UniProtKB">
        <authorList>
            <consortium name="WormBaseParasite"/>
        </authorList>
    </citation>
    <scope>IDENTIFICATION</scope>
</reference>
<keyword evidence="11" id="KW-1185">Reference proteome</keyword>
<keyword evidence="6 8" id="KW-0472">Membrane</keyword>
<feature type="transmembrane region" description="Helical" evidence="8">
    <location>
        <begin position="20"/>
        <end position="42"/>
    </location>
</feature>
<feature type="transmembrane region" description="Helical" evidence="8">
    <location>
        <begin position="49"/>
        <end position="71"/>
    </location>
</feature>
<comment type="similarity">
    <text evidence="2">Belongs to the organo anion transporter (TC 2.A.60) family.</text>
</comment>
<comment type="subcellular location">
    <subcellularLocation>
        <location evidence="1">Cell membrane</location>
        <topology evidence="1">Multi-pass membrane protein</topology>
    </subcellularLocation>
</comment>
<dbReference type="WBParaSite" id="EVEC_0001018801-mRNA-1">
    <property type="protein sequence ID" value="EVEC_0001018801-mRNA-1"/>
    <property type="gene ID" value="EVEC_0001018801"/>
</dbReference>
<feature type="transmembrane region" description="Helical" evidence="8">
    <location>
        <begin position="280"/>
        <end position="301"/>
    </location>
</feature>
<evidence type="ECO:0000256" key="1">
    <source>
        <dbReference type="ARBA" id="ARBA00004651"/>
    </source>
</evidence>
<evidence type="ECO:0000256" key="2">
    <source>
        <dbReference type="ARBA" id="ARBA00009657"/>
    </source>
</evidence>
<feature type="transmembrane region" description="Helical" evidence="8">
    <location>
        <begin position="413"/>
        <end position="432"/>
    </location>
</feature>
<dbReference type="PANTHER" id="PTHR11388">
    <property type="entry name" value="ORGANIC ANION TRANSPORTER"/>
    <property type="match status" value="1"/>
</dbReference>
<feature type="transmembrane region" description="Helical" evidence="8">
    <location>
        <begin position="240"/>
        <end position="259"/>
    </location>
</feature>
<dbReference type="AlphaFoldDB" id="A0A0N4VH87"/>
<dbReference type="SUPFAM" id="SSF103473">
    <property type="entry name" value="MFS general substrate transporter"/>
    <property type="match status" value="1"/>
</dbReference>
<dbReference type="SUPFAM" id="SSF100895">
    <property type="entry name" value="Kazal-type serine protease inhibitors"/>
    <property type="match status" value="1"/>
</dbReference>
<dbReference type="GO" id="GO:0016323">
    <property type="term" value="C:basolateral plasma membrane"/>
    <property type="evidence" value="ECO:0007669"/>
    <property type="project" value="TreeGrafter"/>
</dbReference>
<feature type="transmembrane region" description="Helical" evidence="8">
    <location>
        <begin position="444"/>
        <end position="463"/>
    </location>
</feature>
<sequence>MVTAIQSMERQFQIPSKFSGFMVSASDFGYIPTVIFIAYFGSRGNRAKWIAVGSLMTAFSFLLIASPNFFFPAESTHLNLTAFKDTLKPSSKLTSTNASISDLINFAPIYDQIPADLRRRLLVHFDDTEKVDRIRRDIENLRSSSVEVTSEANLYSVDEDIIIQVLVIEEMNNIVKGNGDSEKLKSLLETYVQNRAKEEESDLISIRRSAAAPFSFCNRLINDLRGVIKDDKCSRNTSNMGPFLTILTAMLILGVARTMPWSLGIPVIDDNVKRRNLPTYFAGVSFFRILGPITGFLIGSFCNKLYFTLRPPPGLTADDPIWIGAWWLGFLLIGGFLIGPSGLLYFFPASYVDCFLITDFVRCNCEVFHSKVYVASVLARVLDMLAFRGYMVFLPKYLENHYGIPQYKTHRLMAMFGVLGFGLGTVTGGLIMRKFKLNGRKAAVYLLIVSSFNVLLFFSKAFMSCNSIVNSVGIAGMETNMNYTKTCNAECNCQDSPLFPICSADGTPYFSPCHAGCRQVRVTSLSSYQLEFFNCDCEPTGVLKKEFCKDGCKFMTVIFFAAVMLGSFMAGSGVVTGMLILLRSVPPASRSISLGLQGFLVSLLATLPSPFIWGAIFDSACIFWNRQCFGRPGACAIYDPNMLRQRAHFIYSLIRLFSIVSDLFVVYHAKGLNLLEEEKEEEKQESSVDKGFENIPL</sequence>
<gene>
    <name evidence="10" type="ORF">EVEC_LOCUS9533</name>
</gene>
<evidence type="ECO:0000313" key="11">
    <source>
        <dbReference type="Proteomes" id="UP000274131"/>
    </source>
</evidence>
<evidence type="ECO:0000313" key="12">
    <source>
        <dbReference type="WBParaSite" id="EVEC_0001018801-mRNA-1"/>
    </source>
</evidence>
<dbReference type="GO" id="GO:0043252">
    <property type="term" value="P:sodium-independent organic anion transport"/>
    <property type="evidence" value="ECO:0007669"/>
    <property type="project" value="TreeGrafter"/>
</dbReference>
<evidence type="ECO:0000256" key="8">
    <source>
        <dbReference type="SAM" id="Phobius"/>
    </source>
</evidence>
<reference evidence="10 11" key="2">
    <citation type="submission" date="2018-10" db="EMBL/GenBank/DDBJ databases">
        <authorList>
            <consortium name="Pathogen Informatics"/>
        </authorList>
    </citation>
    <scope>NUCLEOTIDE SEQUENCE [LARGE SCALE GENOMIC DNA]</scope>
</reference>
<accession>A0A0N4VH87</accession>
<dbReference type="PANTHER" id="PTHR11388:SF76">
    <property type="entry name" value="SOLUTE CARRIER ORGANIC ANION TRANSPORTER FAMILY MEMBER"/>
    <property type="match status" value="1"/>
</dbReference>
<dbReference type="STRING" id="51028.A0A0N4VH87"/>
<feature type="domain" description="Kazal-like" evidence="9">
    <location>
        <begin position="481"/>
        <end position="539"/>
    </location>
</feature>
<evidence type="ECO:0000313" key="10">
    <source>
        <dbReference type="EMBL" id="VDD94782.1"/>
    </source>
</evidence>
<name>A0A0N4VH87_ENTVE</name>
<dbReference type="Gene3D" id="1.20.1250.20">
    <property type="entry name" value="MFS general substrate transporter like domains"/>
    <property type="match status" value="1"/>
</dbReference>
<dbReference type="InterPro" id="IPR004156">
    <property type="entry name" value="OATP"/>
</dbReference>
<dbReference type="Proteomes" id="UP000274131">
    <property type="component" value="Unassembled WGS sequence"/>
</dbReference>
<feature type="transmembrane region" description="Helical" evidence="8">
    <location>
        <begin position="594"/>
        <end position="616"/>
    </location>
</feature>
<proteinExistence type="inferred from homology"/>
<feature type="transmembrane region" description="Helical" evidence="8">
    <location>
        <begin position="554"/>
        <end position="582"/>
    </location>
</feature>
<dbReference type="GO" id="GO:0015347">
    <property type="term" value="F:sodium-independent organic anion transmembrane transporter activity"/>
    <property type="evidence" value="ECO:0007669"/>
    <property type="project" value="TreeGrafter"/>
</dbReference>
<dbReference type="EMBL" id="UXUI01010124">
    <property type="protein sequence ID" value="VDD94782.1"/>
    <property type="molecule type" value="Genomic_DNA"/>
</dbReference>
<dbReference type="OrthoDB" id="5062115at2759"/>
<dbReference type="PROSITE" id="PS51465">
    <property type="entry name" value="KAZAL_2"/>
    <property type="match status" value="1"/>
</dbReference>
<dbReference type="Pfam" id="PF07648">
    <property type="entry name" value="Kazal_2"/>
    <property type="match status" value="1"/>
</dbReference>
<feature type="transmembrane region" description="Helical" evidence="8">
    <location>
        <begin position="321"/>
        <end position="347"/>
    </location>
</feature>
<dbReference type="InterPro" id="IPR002350">
    <property type="entry name" value="Kazal_dom"/>
</dbReference>
<keyword evidence="4 8" id="KW-0812">Transmembrane</keyword>
<organism evidence="12">
    <name type="scientific">Enterobius vermicularis</name>
    <name type="common">Human pinworm</name>
    <dbReference type="NCBI Taxonomy" id="51028"/>
    <lineage>
        <taxon>Eukaryota</taxon>
        <taxon>Metazoa</taxon>
        <taxon>Ecdysozoa</taxon>
        <taxon>Nematoda</taxon>
        <taxon>Chromadorea</taxon>
        <taxon>Rhabditida</taxon>
        <taxon>Spirurina</taxon>
        <taxon>Oxyuridomorpha</taxon>
        <taxon>Oxyuroidea</taxon>
        <taxon>Oxyuridae</taxon>
        <taxon>Enterobius</taxon>
    </lineage>
</organism>
<dbReference type="InterPro" id="IPR036058">
    <property type="entry name" value="Kazal_dom_sf"/>
</dbReference>
<dbReference type="CDD" id="cd17336">
    <property type="entry name" value="MFS_SLCO_OATP"/>
    <property type="match status" value="1"/>
</dbReference>
<evidence type="ECO:0000256" key="6">
    <source>
        <dbReference type="ARBA" id="ARBA00023136"/>
    </source>
</evidence>
<keyword evidence="7" id="KW-1015">Disulfide bond</keyword>
<keyword evidence="5 8" id="KW-1133">Transmembrane helix</keyword>
<dbReference type="Pfam" id="PF03137">
    <property type="entry name" value="OATP"/>
    <property type="match status" value="3"/>
</dbReference>
<keyword evidence="3" id="KW-1003">Cell membrane</keyword>
<evidence type="ECO:0000256" key="4">
    <source>
        <dbReference type="ARBA" id="ARBA00022692"/>
    </source>
</evidence>
<evidence type="ECO:0000259" key="9">
    <source>
        <dbReference type="PROSITE" id="PS51465"/>
    </source>
</evidence>
<evidence type="ECO:0000256" key="7">
    <source>
        <dbReference type="ARBA" id="ARBA00023157"/>
    </source>
</evidence>
<feature type="transmembrane region" description="Helical" evidence="8">
    <location>
        <begin position="649"/>
        <end position="669"/>
    </location>
</feature>